<dbReference type="RefSeq" id="WP_326622666.1">
    <property type="nucleotide sequence ID" value="NZ_CP109106.1"/>
</dbReference>
<dbReference type="Proteomes" id="UP001344251">
    <property type="component" value="Chromosome"/>
</dbReference>
<keyword evidence="3" id="KW-1185">Reference proteome</keyword>
<sequence length="111" mass="11758">MSFRISDGWGMFCAGPESGNMEFLSRHAEGADGSAGASVRWAESAPEPARFTGRGTVRPASCAQDLLPKCAAELLRTRVPVAISGRADAFHVVIGKGVHQERSGRVFMPVA</sequence>
<proteinExistence type="predicted"/>
<name>A0ABZ1FRV1_9ACTN</name>
<evidence type="ECO:0000313" key="2">
    <source>
        <dbReference type="EMBL" id="WSB73085.1"/>
    </source>
</evidence>
<reference evidence="2 3" key="1">
    <citation type="submission" date="2022-10" db="EMBL/GenBank/DDBJ databases">
        <title>The complete genomes of actinobacterial strains from the NBC collection.</title>
        <authorList>
            <person name="Joergensen T.S."/>
            <person name="Alvarez Arevalo M."/>
            <person name="Sterndorff E.B."/>
            <person name="Faurdal D."/>
            <person name="Vuksanovic O."/>
            <person name="Mourched A.-S."/>
            <person name="Charusanti P."/>
            <person name="Shaw S."/>
            <person name="Blin K."/>
            <person name="Weber T."/>
        </authorList>
    </citation>
    <scope>NUCLEOTIDE SEQUENCE [LARGE SCALE GENOMIC DNA]</scope>
    <source>
        <strain evidence="2 3">NBC 01774</strain>
    </source>
</reference>
<feature type="region of interest" description="Disordered" evidence="1">
    <location>
        <begin position="35"/>
        <end position="56"/>
    </location>
</feature>
<evidence type="ECO:0000313" key="3">
    <source>
        <dbReference type="Proteomes" id="UP001344251"/>
    </source>
</evidence>
<protein>
    <submittedName>
        <fullName evidence="2">Uncharacterized protein</fullName>
    </submittedName>
</protein>
<dbReference type="EMBL" id="CP109106">
    <property type="protein sequence ID" value="WSB73085.1"/>
    <property type="molecule type" value="Genomic_DNA"/>
</dbReference>
<evidence type="ECO:0000256" key="1">
    <source>
        <dbReference type="SAM" id="MobiDB-lite"/>
    </source>
</evidence>
<accession>A0ABZ1FRV1</accession>
<gene>
    <name evidence="2" type="ORF">OG863_36865</name>
</gene>
<organism evidence="2 3">
    <name type="scientific">Streptomyces decoyicus</name>
    <dbReference type="NCBI Taxonomy" id="249567"/>
    <lineage>
        <taxon>Bacteria</taxon>
        <taxon>Bacillati</taxon>
        <taxon>Actinomycetota</taxon>
        <taxon>Actinomycetes</taxon>
        <taxon>Kitasatosporales</taxon>
        <taxon>Streptomycetaceae</taxon>
        <taxon>Streptomyces</taxon>
    </lineage>
</organism>